<organism evidence="1 2">
    <name type="scientific">Neisseria weixii</name>
    <dbReference type="NCBI Taxonomy" id="1853276"/>
    <lineage>
        <taxon>Bacteria</taxon>
        <taxon>Pseudomonadati</taxon>
        <taxon>Pseudomonadota</taxon>
        <taxon>Betaproteobacteria</taxon>
        <taxon>Neisseriales</taxon>
        <taxon>Neisseriaceae</taxon>
        <taxon>Neisseria</taxon>
    </lineage>
</organism>
<comment type="caution">
    <text evidence="1">The sequence shown here is derived from an EMBL/GenBank/DDBJ whole genome shotgun (WGS) entry which is preliminary data.</text>
</comment>
<name>A0A3N4MSM0_9NEIS</name>
<dbReference type="Proteomes" id="UP000272412">
    <property type="component" value="Unassembled WGS sequence"/>
</dbReference>
<reference evidence="1 2" key="1">
    <citation type="submission" date="2018-11" db="EMBL/GenBank/DDBJ databases">
        <title>Neisseria weixii sp. nov. isolated from the rectal contents of plateau pika (Ochotona cruzoniae).</title>
        <authorList>
            <person name="Zhang G."/>
        </authorList>
    </citation>
    <scope>NUCLEOTIDE SEQUENCE [LARGE SCALE GENOMIC DNA]</scope>
    <source>
        <strain evidence="1 2">10009</strain>
    </source>
</reference>
<gene>
    <name evidence="1" type="ORF">EGK74_07095</name>
</gene>
<keyword evidence="2" id="KW-1185">Reference proteome</keyword>
<proteinExistence type="predicted"/>
<dbReference type="AlphaFoldDB" id="A0A3N4MSM0"/>
<protein>
    <submittedName>
        <fullName evidence="1">S-layer family protein</fullName>
    </submittedName>
</protein>
<evidence type="ECO:0000313" key="1">
    <source>
        <dbReference type="EMBL" id="RPD86894.1"/>
    </source>
</evidence>
<dbReference type="EMBL" id="RPFL01000017">
    <property type="protein sequence ID" value="RPD86894.1"/>
    <property type="molecule type" value="Genomic_DNA"/>
</dbReference>
<sequence>MKRLGDGYYEQKLVNEQIVRLTGYRRLDSYSNDESQFKALMCQ</sequence>
<accession>A0A3N4MSM0</accession>
<evidence type="ECO:0000313" key="2">
    <source>
        <dbReference type="Proteomes" id="UP000272412"/>
    </source>
</evidence>